<dbReference type="Pfam" id="PF23300">
    <property type="entry name" value="HEAT_Nup120"/>
    <property type="match status" value="1"/>
</dbReference>
<comment type="subcellular location">
    <subcellularLocation>
        <location evidence="1">Nucleus</location>
    </subcellularLocation>
</comment>
<sequence length="1229" mass="139252">MAWSSGTCLYKETRLNTEPAFPGSTISITLPTHDNSTFGTRTQGKRTIVTEQSSDRDEDAFAKRHLANHGSMFFRTKHEYPRSFLWRLLDNRRTLQIQAVDLDHDLTHELEANVTILLRFASPIRPFCVAFAEPDGRDAVTVFAITKANEFYTISLHRDFFLRPAASEQEISDWCKTTSLAQLSVYNPYRLFAHSNEEVLVSLDNSALLLLKRSDKDEALWDEIIFQGFAGWPSMRYLLSWRGEQKVKLEDMDLDLSAACAAEFSPDGKHIWTVCLNHTLKAWNRTTGKPGMQVDLLGDPEQPGDKAPSYVIEPAQASLMAVLNIPGGVDGALYHVVTYSPKQHQFVFWGVRDADAMDNGIHALKTEIDFIPPVDELMNTTAWTLSEFCFKPGPTGWRGTELWIRARSGPSSKVYMLRFDMNDNVAALKNAWKNDWVSVDPGPLSVEQLRYNPANPAELGLDELESFDVDVTQRWLNFLFYPGRFTAATLEAALLVFRRGLERVDSSQAKPKGSLKERLCATVSAFTSLGQKGLLNHTEFQSTLATQWQAFYSLVRDLHKRRGEHLALAFDTKSGTPWLVLNDYLSAIRLCSDPEKIALNSDALESSHAAPAPLQRMLESPEQRQVVRLLMSAASFRRGLPEHVQAGLQREVEHDILQNRSLSIVDRMELIEANCNLTQHVSDDDVSALVEGLPVQHVRELNSDMFFRAILSLGEEQQGRSMRRQITRVGLNALLTVSQEILPFNKDVLLDLLSLILFLQYEEDLPGDFDAPEVFVEIINQLKDNTVLSWMAGTMWSNVASWGPASETLLKSLSEASKSRKQLPITQTVLEGVLGHRSFDVQLPEGLHTDLLTYWSRVWLAHTFTERQDFETVVGDFMGILLVQEEYGLAFQFSRYLPENSWPTYLKGRTHLAHGEDDLASICFRKAAYNLGEQPPSSTHGRRLSKTATRSFDLDDADMKSSLIPPEQRDSFSEGLPRYYNHVLSLFERYKSYAYVVDFAHLGLQCLQGTENEELRTDLLTRLFHASIKTSRFDDAYSAMTRHTNAARRSSALQTLITSMISASQTSKLLSYPFLSLTQEVDSILLSLCYKTLNISSGPPYHLILYSFRIRRNDFRGAASILHDRLQRLKSSSSQVHDPRDERMAQCYLMIINTLENVGKEDAYILADQRVDVGGKNKFEIGKAKMMLKRKVVTLDMLRKEYQAELDRVEAIEEGRFPLIAAEDEMDIL</sequence>
<evidence type="ECO:0000259" key="6">
    <source>
        <dbReference type="Pfam" id="PF23300"/>
    </source>
</evidence>
<dbReference type="Pfam" id="PF21486">
    <property type="entry name" value="NUP120_helical"/>
    <property type="match status" value="1"/>
</dbReference>
<keyword evidence="2" id="KW-0813">Transport</keyword>
<keyword evidence="8" id="KW-1185">Reference proteome</keyword>
<dbReference type="OrthoDB" id="67716at2759"/>
<organism evidence="7 8">
    <name type="scientific">Sporormia fimetaria CBS 119925</name>
    <dbReference type="NCBI Taxonomy" id="1340428"/>
    <lineage>
        <taxon>Eukaryota</taxon>
        <taxon>Fungi</taxon>
        <taxon>Dikarya</taxon>
        <taxon>Ascomycota</taxon>
        <taxon>Pezizomycotina</taxon>
        <taxon>Dothideomycetes</taxon>
        <taxon>Pleosporomycetidae</taxon>
        <taxon>Pleosporales</taxon>
        <taxon>Sporormiaceae</taxon>
        <taxon>Sporormia</taxon>
    </lineage>
</organism>
<dbReference type="PANTHER" id="PTHR21286">
    <property type="entry name" value="NUCLEAR PORE COMPLEX PROTEIN NUP160"/>
    <property type="match status" value="1"/>
</dbReference>
<dbReference type="InterPro" id="IPR048884">
    <property type="entry name" value="Nup120_helical"/>
</dbReference>
<gene>
    <name evidence="7" type="ORF">M011DRAFT_469915</name>
</gene>
<dbReference type="InterPro" id="IPR056548">
    <property type="entry name" value="HEAT_Nup120"/>
</dbReference>
<evidence type="ECO:0008006" key="9">
    <source>
        <dbReference type="Google" id="ProtNLM"/>
    </source>
</evidence>
<proteinExistence type="predicted"/>
<reference evidence="7" key="1">
    <citation type="journal article" date="2020" name="Stud. Mycol.">
        <title>101 Dothideomycetes genomes: a test case for predicting lifestyles and emergence of pathogens.</title>
        <authorList>
            <person name="Haridas S."/>
            <person name="Albert R."/>
            <person name="Binder M."/>
            <person name="Bloem J."/>
            <person name="Labutti K."/>
            <person name="Salamov A."/>
            <person name="Andreopoulos B."/>
            <person name="Baker S."/>
            <person name="Barry K."/>
            <person name="Bills G."/>
            <person name="Bluhm B."/>
            <person name="Cannon C."/>
            <person name="Castanera R."/>
            <person name="Culley D."/>
            <person name="Daum C."/>
            <person name="Ezra D."/>
            <person name="Gonzalez J."/>
            <person name="Henrissat B."/>
            <person name="Kuo A."/>
            <person name="Liang C."/>
            <person name="Lipzen A."/>
            <person name="Lutzoni F."/>
            <person name="Magnuson J."/>
            <person name="Mondo S."/>
            <person name="Nolan M."/>
            <person name="Ohm R."/>
            <person name="Pangilinan J."/>
            <person name="Park H.-J."/>
            <person name="Ramirez L."/>
            <person name="Alfaro M."/>
            <person name="Sun H."/>
            <person name="Tritt A."/>
            <person name="Yoshinaga Y."/>
            <person name="Zwiers L.-H."/>
            <person name="Turgeon B."/>
            <person name="Goodwin S."/>
            <person name="Spatafora J."/>
            <person name="Crous P."/>
            <person name="Grigoriev I."/>
        </authorList>
    </citation>
    <scope>NUCLEOTIDE SEQUENCE</scope>
    <source>
        <strain evidence="7">CBS 119925</strain>
    </source>
</reference>
<dbReference type="InterPro" id="IPR059141">
    <property type="entry name" value="Beta-prop_Nup120_160"/>
</dbReference>
<evidence type="ECO:0000259" key="5">
    <source>
        <dbReference type="Pfam" id="PF21486"/>
    </source>
</evidence>
<dbReference type="PANTHER" id="PTHR21286:SF0">
    <property type="entry name" value="NUCLEAR PORE COMPLEX PROTEIN NUP160"/>
    <property type="match status" value="1"/>
</dbReference>
<dbReference type="GO" id="GO:0005643">
    <property type="term" value="C:nuclear pore"/>
    <property type="evidence" value="ECO:0007669"/>
    <property type="project" value="TreeGrafter"/>
</dbReference>
<evidence type="ECO:0000259" key="4">
    <source>
        <dbReference type="Pfam" id="PF11715"/>
    </source>
</evidence>
<dbReference type="Pfam" id="PF11715">
    <property type="entry name" value="Beta-prop_Nup120_160"/>
    <property type="match status" value="1"/>
</dbReference>
<evidence type="ECO:0000313" key="8">
    <source>
        <dbReference type="Proteomes" id="UP000799440"/>
    </source>
</evidence>
<evidence type="ECO:0000256" key="2">
    <source>
        <dbReference type="ARBA" id="ARBA00022448"/>
    </source>
</evidence>
<dbReference type="AlphaFoldDB" id="A0A6A6V569"/>
<evidence type="ECO:0000313" key="7">
    <source>
        <dbReference type="EMBL" id="KAF2745213.1"/>
    </source>
</evidence>
<name>A0A6A6V569_9PLEO</name>
<dbReference type="GO" id="GO:0017056">
    <property type="term" value="F:structural constituent of nuclear pore"/>
    <property type="evidence" value="ECO:0007669"/>
    <property type="project" value="TreeGrafter"/>
</dbReference>
<feature type="domain" description="Nucleoporin Nup120/160 beta-propeller" evidence="4">
    <location>
        <begin position="82"/>
        <end position="595"/>
    </location>
</feature>
<dbReference type="Proteomes" id="UP000799440">
    <property type="component" value="Unassembled WGS sequence"/>
</dbReference>
<feature type="domain" description="Nucleoporin nup120-like HEAT repeat" evidence="6">
    <location>
        <begin position="877"/>
        <end position="1061"/>
    </location>
</feature>
<protein>
    <recommendedName>
        <fullName evidence="9">Nucleoporin Nup120/160</fullName>
    </recommendedName>
</protein>
<dbReference type="SUPFAM" id="SSF50969">
    <property type="entry name" value="YVTN repeat-like/Quinoprotein amine dehydrogenase"/>
    <property type="match status" value="1"/>
</dbReference>
<dbReference type="EMBL" id="MU006584">
    <property type="protein sequence ID" value="KAF2745213.1"/>
    <property type="molecule type" value="Genomic_DNA"/>
</dbReference>
<dbReference type="InterPro" id="IPR021717">
    <property type="entry name" value="Nucleoporin_Nup160"/>
</dbReference>
<keyword evidence="3" id="KW-0539">Nucleus</keyword>
<evidence type="ECO:0000256" key="1">
    <source>
        <dbReference type="ARBA" id="ARBA00004123"/>
    </source>
</evidence>
<feature type="domain" description="Nucleoporin Nup120 helical" evidence="5">
    <location>
        <begin position="653"/>
        <end position="778"/>
    </location>
</feature>
<accession>A0A6A6V569</accession>
<dbReference type="InterPro" id="IPR011044">
    <property type="entry name" value="Quino_amine_DH_bsu"/>
</dbReference>
<evidence type="ECO:0000256" key="3">
    <source>
        <dbReference type="ARBA" id="ARBA00023242"/>
    </source>
</evidence>